<evidence type="ECO:0000256" key="2">
    <source>
        <dbReference type="SAM" id="MobiDB-lite"/>
    </source>
</evidence>
<evidence type="ECO:0000256" key="1">
    <source>
        <dbReference type="SAM" id="Coils"/>
    </source>
</evidence>
<feature type="region of interest" description="Disordered" evidence="2">
    <location>
        <begin position="66"/>
        <end position="96"/>
    </location>
</feature>
<dbReference type="STRING" id="103372.F4WKQ4"/>
<sequence length="200" mass="22701">MGSNIYVLRQFLPDPEIAHCIAVMRRMKPVTGAETVTSEDKVRKSLHELQPSATDKETLVGADRMIKSTQQTKEAKSKKNVPTKKKKDASKNQVKVTTNNKAVQTVKEEKGEIDAEDLICTDLAGPSENYWQVLAEKRRLALKDTLEENKELAKRNEKLEEESRIYKLMLDEARALIEVLQDMMGDDRNDINNSLEDSVL</sequence>
<dbReference type="InParanoid" id="F4WKQ4"/>
<accession>F4WKQ4</accession>
<evidence type="ECO:0000313" key="3">
    <source>
        <dbReference type="EMBL" id="EGI65146.1"/>
    </source>
</evidence>
<dbReference type="OrthoDB" id="10043826at2759"/>
<dbReference type="SUPFAM" id="SSF111469">
    <property type="entry name" value="Geminin coiled-coil domain"/>
    <property type="match status" value="1"/>
</dbReference>
<keyword evidence="1" id="KW-0175">Coiled coil</keyword>
<dbReference type="GO" id="GO:0006275">
    <property type="term" value="P:regulation of DNA replication"/>
    <property type="evidence" value="ECO:0007669"/>
    <property type="project" value="InterPro"/>
</dbReference>
<proteinExistence type="predicted"/>
<dbReference type="FunCoup" id="F4WKQ4">
    <property type="interactions" value="596"/>
</dbReference>
<keyword evidence="4" id="KW-1185">Reference proteome</keyword>
<gene>
    <name evidence="3" type="ORF">G5I_06324</name>
</gene>
<dbReference type="Pfam" id="PF07412">
    <property type="entry name" value="Geminin"/>
    <property type="match status" value="1"/>
</dbReference>
<dbReference type="Gene3D" id="1.20.5.1180">
    <property type="entry name" value="Geminin coiled-coil domain"/>
    <property type="match status" value="1"/>
</dbReference>
<feature type="compositionally biased region" description="Basic residues" evidence="2">
    <location>
        <begin position="76"/>
        <end position="88"/>
    </location>
</feature>
<feature type="coiled-coil region" evidence="1">
    <location>
        <begin position="142"/>
        <end position="176"/>
    </location>
</feature>
<dbReference type="EMBL" id="GL888206">
    <property type="protein sequence ID" value="EGI65146.1"/>
    <property type="molecule type" value="Genomic_DNA"/>
</dbReference>
<evidence type="ECO:0008006" key="5">
    <source>
        <dbReference type="Google" id="ProtNLM"/>
    </source>
</evidence>
<dbReference type="AlphaFoldDB" id="F4WKQ4"/>
<dbReference type="Proteomes" id="UP000007755">
    <property type="component" value="Unassembled WGS sequence"/>
</dbReference>
<dbReference type="eggNOG" id="ENOG502SDC5">
    <property type="taxonomic scope" value="Eukaryota"/>
</dbReference>
<evidence type="ECO:0000313" key="4">
    <source>
        <dbReference type="Proteomes" id="UP000007755"/>
    </source>
</evidence>
<protein>
    <recommendedName>
        <fullName evidence="5">Geminin</fullName>
    </recommendedName>
</protein>
<dbReference type="InterPro" id="IPR022786">
    <property type="entry name" value="Geminin/Multicilin"/>
</dbReference>
<name>F4WKQ4_ACREC</name>
<reference evidence="3" key="1">
    <citation type="submission" date="2011-02" db="EMBL/GenBank/DDBJ databases">
        <title>The genome of the leaf-cutting ant Acromyrmex echinatior suggests key adaptations to social evolution and fungus farming.</title>
        <authorList>
            <person name="Nygaard S."/>
            <person name="Zhang G."/>
        </authorList>
    </citation>
    <scope>NUCLEOTIDE SEQUENCE</scope>
</reference>
<organism evidence="4">
    <name type="scientific">Acromyrmex echinatior</name>
    <name type="common">Panamanian leafcutter ant</name>
    <name type="synonym">Acromyrmex octospinosus echinatior</name>
    <dbReference type="NCBI Taxonomy" id="103372"/>
    <lineage>
        <taxon>Eukaryota</taxon>
        <taxon>Metazoa</taxon>
        <taxon>Ecdysozoa</taxon>
        <taxon>Arthropoda</taxon>
        <taxon>Hexapoda</taxon>
        <taxon>Insecta</taxon>
        <taxon>Pterygota</taxon>
        <taxon>Neoptera</taxon>
        <taxon>Endopterygota</taxon>
        <taxon>Hymenoptera</taxon>
        <taxon>Apocrita</taxon>
        <taxon>Aculeata</taxon>
        <taxon>Formicoidea</taxon>
        <taxon>Formicidae</taxon>
        <taxon>Myrmicinae</taxon>
        <taxon>Acromyrmex</taxon>
    </lineage>
</organism>